<dbReference type="EMBL" id="WEIK01000024">
    <property type="protein sequence ID" value="MVF51964.1"/>
    <property type="molecule type" value="Genomic_DNA"/>
</dbReference>
<keyword evidence="4 6" id="KW-1133">Transmembrane helix</keyword>
<feature type="transmembrane region" description="Helical" evidence="6">
    <location>
        <begin position="338"/>
        <end position="359"/>
    </location>
</feature>
<feature type="transmembrane region" description="Helical" evidence="6">
    <location>
        <begin position="240"/>
        <end position="264"/>
    </location>
</feature>
<dbReference type="Proteomes" id="UP000440965">
    <property type="component" value="Unassembled WGS sequence"/>
</dbReference>
<keyword evidence="5 6" id="KW-0472">Membrane</keyword>
<organism evidence="8 9">
    <name type="scientific">Pseudomonas monteilii</name>
    <dbReference type="NCBI Taxonomy" id="76759"/>
    <lineage>
        <taxon>Bacteria</taxon>
        <taxon>Pseudomonadati</taxon>
        <taxon>Pseudomonadota</taxon>
        <taxon>Gammaproteobacteria</taxon>
        <taxon>Pseudomonadales</taxon>
        <taxon>Pseudomonadaceae</taxon>
        <taxon>Pseudomonas</taxon>
    </lineage>
</organism>
<feature type="transmembrane region" description="Helical" evidence="6">
    <location>
        <begin position="365"/>
        <end position="386"/>
    </location>
</feature>
<dbReference type="InterPro" id="IPR020846">
    <property type="entry name" value="MFS_dom"/>
</dbReference>
<feature type="transmembrane region" description="Helical" evidence="6">
    <location>
        <begin position="19"/>
        <end position="42"/>
    </location>
</feature>
<feature type="transmembrane region" description="Helical" evidence="6">
    <location>
        <begin position="81"/>
        <end position="100"/>
    </location>
</feature>
<dbReference type="RefSeq" id="WP_156867913.1">
    <property type="nucleotide sequence ID" value="NZ_JACGDB010000003.1"/>
</dbReference>
<feature type="transmembrane region" description="Helical" evidence="6">
    <location>
        <begin position="106"/>
        <end position="129"/>
    </location>
</feature>
<keyword evidence="2" id="KW-1003">Cell membrane</keyword>
<proteinExistence type="predicted"/>
<dbReference type="SUPFAM" id="SSF103473">
    <property type="entry name" value="MFS general substrate transporter"/>
    <property type="match status" value="1"/>
</dbReference>
<feature type="transmembrane region" description="Helical" evidence="6">
    <location>
        <begin position="141"/>
        <end position="162"/>
    </location>
</feature>
<evidence type="ECO:0000256" key="6">
    <source>
        <dbReference type="SAM" id="Phobius"/>
    </source>
</evidence>
<feature type="transmembrane region" description="Helical" evidence="6">
    <location>
        <begin position="211"/>
        <end position="234"/>
    </location>
</feature>
<evidence type="ECO:0000256" key="2">
    <source>
        <dbReference type="ARBA" id="ARBA00022475"/>
    </source>
</evidence>
<dbReference type="InterPro" id="IPR050189">
    <property type="entry name" value="MFS_Efflux_Transporters"/>
</dbReference>
<feature type="domain" description="Major facilitator superfamily (MFS) profile" evidence="7">
    <location>
        <begin position="16"/>
        <end position="391"/>
    </location>
</feature>
<keyword evidence="3 6" id="KW-0812">Transmembrane</keyword>
<feature type="transmembrane region" description="Helical" evidence="6">
    <location>
        <begin position="54"/>
        <end position="74"/>
    </location>
</feature>
<comment type="caution">
    <text evidence="8">The sequence shown here is derived from an EMBL/GenBank/DDBJ whole genome shotgun (WGS) entry which is preliminary data.</text>
</comment>
<evidence type="ECO:0000256" key="3">
    <source>
        <dbReference type="ARBA" id="ARBA00022692"/>
    </source>
</evidence>
<evidence type="ECO:0000256" key="5">
    <source>
        <dbReference type="ARBA" id="ARBA00023136"/>
    </source>
</evidence>
<sequence>MQTDHVLTRQPSTWLLRSLLGAAMALPMLVFYAIGALGPFLVADLQVPEHWLGYLTMSAFGLAALLSLGAGAIVERLGGRRALGLLFGCCAVAYTLAGVLPGFHGLVLALAVCGVAQALANPATNLLIAEQFPVAERAATVGFKQAGVQVSALFAGLLLPLLAQGLGWRVALVLFALLALLLGWTVLRHLPGLPASARGASTTLRRPSTGLALLMAVQCSVAIALSSFVTYLGVFARAQGVPAVLAGSLVAVFGVMGIVARVLLTPLAARLRDESLMLGALCALAALAVFSLSRATPQAWIWLWVGSIGMGLTAVATNAVAMSMVLRDRAFGAPAASASLLSVGFFAGFALGPPLFGALLRARGYGLVLDTMIVALLLGMLLCLWLRAWRRAERR</sequence>
<feature type="transmembrane region" description="Helical" evidence="6">
    <location>
        <begin position="168"/>
        <end position="190"/>
    </location>
</feature>
<dbReference type="InterPro" id="IPR011701">
    <property type="entry name" value="MFS"/>
</dbReference>
<dbReference type="Gene3D" id="1.20.1250.20">
    <property type="entry name" value="MFS general substrate transporter like domains"/>
    <property type="match status" value="2"/>
</dbReference>
<dbReference type="GO" id="GO:0022857">
    <property type="term" value="F:transmembrane transporter activity"/>
    <property type="evidence" value="ECO:0007669"/>
    <property type="project" value="InterPro"/>
</dbReference>
<evidence type="ECO:0000313" key="8">
    <source>
        <dbReference type="EMBL" id="MVF51964.1"/>
    </source>
</evidence>
<accession>A0A7W2L974</accession>
<dbReference type="AlphaFoldDB" id="A0A7W2L974"/>
<evidence type="ECO:0000313" key="9">
    <source>
        <dbReference type="Proteomes" id="UP000440965"/>
    </source>
</evidence>
<dbReference type="Pfam" id="PF07690">
    <property type="entry name" value="MFS_1"/>
    <property type="match status" value="1"/>
</dbReference>
<name>A0A7W2L974_9PSED</name>
<dbReference type="GO" id="GO:0005886">
    <property type="term" value="C:plasma membrane"/>
    <property type="evidence" value="ECO:0007669"/>
    <property type="project" value="UniProtKB-SubCell"/>
</dbReference>
<protein>
    <submittedName>
        <fullName evidence="8">MFS transporter</fullName>
    </submittedName>
</protein>
<comment type="subcellular location">
    <subcellularLocation>
        <location evidence="1">Cell membrane</location>
        <topology evidence="1">Multi-pass membrane protein</topology>
    </subcellularLocation>
</comment>
<feature type="transmembrane region" description="Helical" evidence="6">
    <location>
        <begin position="276"/>
        <end position="295"/>
    </location>
</feature>
<evidence type="ECO:0000259" key="7">
    <source>
        <dbReference type="PROSITE" id="PS50850"/>
    </source>
</evidence>
<evidence type="ECO:0000256" key="4">
    <source>
        <dbReference type="ARBA" id="ARBA00022989"/>
    </source>
</evidence>
<dbReference type="PANTHER" id="PTHR43124:SF3">
    <property type="entry name" value="CHLORAMPHENICOL EFFLUX PUMP RV0191"/>
    <property type="match status" value="1"/>
</dbReference>
<gene>
    <name evidence="8" type="ORF">F9Z43_22200</name>
</gene>
<reference evidence="8 9" key="1">
    <citation type="submission" date="2019-10" db="EMBL/GenBank/DDBJ databases">
        <title>XDR Pseudomonas monteilii producing IMP-16 from LCR.</title>
        <authorList>
            <person name="Ballaben A."/>
            <person name="Doi Y."/>
        </authorList>
    </citation>
    <scope>NUCLEOTIDE SEQUENCE [LARGE SCALE GENOMIC DNA]</scope>
    <source>
        <strain evidence="8 9">597/14</strain>
    </source>
</reference>
<dbReference type="PANTHER" id="PTHR43124">
    <property type="entry name" value="PURINE EFFLUX PUMP PBUE"/>
    <property type="match status" value="1"/>
</dbReference>
<dbReference type="InterPro" id="IPR036259">
    <property type="entry name" value="MFS_trans_sf"/>
</dbReference>
<evidence type="ECO:0000256" key="1">
    <source>
        <dbReference type="ARBA" id="ARBA00004651"/>
    </source>
</evidence>
<feature type="transmembrane region" description="Helical" evidence="6">
    <location>
        <begin position="301"/>
        <end position="326"/>
    </location>
</feature>
<dbReference type="PROSITE" id="PS50850">
    <property type="entry name" value="MFS"/>
    <property type="match status" value="1"/>
</dbReference>